<name>A0AAV1UK89_9STRA</name>
<gene>
    <name evidence="1" type="ORF">PM001_LOCUS19267</name>
</gene>
<protein>
    <recommendedName>
        <fullName evidence="3">Retrotransposon gag domain-containing protein</fullName>
    </recommendedName>
</protein>
<reference evidence="1" key="1">
    <citation type="submission" date="2024-01" db="EMBL/GenBank/DDBJ databases">
        <authorList>
            <person name="Webb A."/>
        </authorList>
    </citation>
    <scope>NUCLEOTIDE SEQUENCE</scope>
    <source>
        <strain evidence="1">Pm1</strain>
    </source>
</reference>
<evidence type="ECO:0008006" key="3">
    <source>
        <dbReference type="Google" id="ProtNLM"/>
    </source>
</evidence>
<dbReference type="Proteomes" id="UP001162060">
    <property type="component" value="Unassembled WGS sequence"/>
</dbReference>
<sequence length="187" mass="21811">MNMLDIEDDSFHITREGYSHLRDSEWEVVSRMSLFMGKHATSGMLEYVNREQQHDAINKFLKGELAVERQKVALLQQRGSHQSMGGPTHMRRPKTLKIDISRYKETDEDSLLRWFVELYDAIRARHIEGDEMQVTFSLSNLTGRATTWALGLKLHDPNVFESLEILKSRLKETFETPRAEFRGDMHS</sequence>
<organism evidence="1 2">
    <name type="scientific">Peronospora matthiolae</name>
    <dbReference type="NCBI Taxonomy" id="2874970"/>
    <lineage>
        <taxon>Eukaryota</taxon>
        <taxon>Sar</taxon>
        <taxon>Stramenopiles</taxon>
        <taxon>Oomycota</taxon>
        <taxon>Peronosporomycetes</taxon>
        <taxon>Peronosporales</taxon>
        <taxon>Peronosporaceae</taxon>
        <taxon>Peronospora</taxon>
    </lineage>
</organism>
<dbReference type="AlphaFoldDB" id="A0AAV1UK89"/>
<accession>A0AAV1UK89</accession>
<comment type="caution">
    <text evidence="1">The sequence shown here is derived from an EMBL/GenBank/DDBJ whole genome shotgun (WGS) entry which is preliminary data.</text>
</comment>
<evidence type="ECO:0000313" key="1">
    <source>
        <dbReference type="EMBL" id="CAK7934117.1"/>
    </source>
</evidence>
<dbReference type="EMBL" id="CAKLBY020000197">
    <property type="protein sequence ID" value="CAK7934117.1"/>
    <property type="molecule type" value="Genomic_DNA"/>
</dbReference>
<proteinExistence type="predicted"/>
<evidence type="ECO:0000313" key="2">
    <source>
        <dbReference type="Proteomes" id="UP001162060"/>
    </source>
</evidence>